<evidence type="ECO:0000313" key="11">
    <source>
        <dbReference type="EMBL" id="KAF3449199.1"/>
    </source>
</evidence>
<comment type="caution">
    <text evidence="11">The sequence shown here is derived from an EMBL/GenBank/DDBJ whole genome shotgun (WGS) entry which is preliminary data.</text>
</comment>
<evidence type="ECO:0000256" key="1">
    <source>
        <dbReference type="ARBA" id="ARBA00004201"/>
    </source>
</evidence>
<reference evidence="11" key="1">
    <citation type="submission" date="2020-03" db="EMBL/GenBank/DDBJ databases">
        <title>A high-quality chromosome-level genome assembly of a woody plant with both climbing and erect habits, Rhamnella rubrinervis.</title>
        <authorList>
            <person name="Lu Z."/>
            <person name="Yang Y."/>
            <person name="Zhu X."/>
            <person name="Sun Y."/>
        </authorList>
    </citation>
    <scope>NUCLEOTIDE SEQUENCE</scope>
    <source>
        <strain evidence="11">BYM</strain>
        <tissue evidence="11">Leaf</tissue>
    </source>
</reference>
<feature type="domain" description="FFD box profile" evidence="9">
    <location>
        <begin position="550"/>
        <end position="565"/>
    </location>
</feature>
<keyword evidence="12" id="KW-1185">Reference proteome</keyword>
<dbReference type="PANTHER" id="PTHR13586:SF23">
    <property type="entry name" value="DECAPPING 5-LIKE PROTEIN-RELATED"/>
    <property type="match status" value="1"/>
</dbReference>
<evidence type="ECO:0000256" key="6">
    <source>
        <dbReference type="ARBA" id="ARBA00059323"/>
    </source>
</evidence>
<dbReference type="SMART" id="SM01199">
    <property type="entry name" value="FDF"/>
    <property type="match status" value="1"/>
</dbReference>
<dbReference type="InterPro" id="IPR019050">
    <property type="entry name" value="FDF_dom"/>
</dbReference>
<dbReference type="Proteomes" id="UP000796880">
    <property type="component" value="Unassembled WGS sequence"/>
</dbReference>
<dbReference type="InterPro" id="IPR025761">
    <property type="entry name" value="FFD_box"/>
</dbReference>
<dbReference type="PROSITE" id="PS52002">
    <property type="entry name" value="SM"/>
    <property type="match status" value="1"/>
</dbReference>
<dbReference type="GO" id="GO:0003729">
    <property type="term" value="F:mRNA binding"/>
    <property type="evidence" value="ECO:0007669"/>
    <property type="project" value="TreeGrafter"/>
</dbReference>
<organism evidence="11 12">
    <name type="scientific">Rhamnella rubrinervis</name>
    <dbReference type="NCBI Taxonomy" id="2594499"/>
    <lineage>
        <taxon>Eukaryota</taxon>
        <taxon>Viridiplantae</taxon>
        <taxon>Streptophyta</taxon>
        <taxon>Embryophyta</taxon>
        <taxon>Tracheophyta</taxon>
        <taxon>Spermatophyta</taxon>
        <taxon>Magnoliopsida</taxon>
        <taxon>eudicotyledons</taxon>
        <taxon>Gunneridae</taxon>
        <taxon>Pentapetalae</taxon>
        <taxon>rosids</taxon>
        <taxon>fabids</taxon>
        <taxon>Rosales</taxon>
        <taxon>Rhamnaceae</taxon>
        <taxon>rhamnoid group</taxon>
        <taxon>Rhamneae</taxon>
        <taxon>Rhamnella</taxon>
    </lineage>
</organism>
<keyword evidence="5" id="KW-0507">mRNA processing</keyword>
<keyword evidence="3" id="KW-0963">Cytoplasm</keyword>
<evidence type="ECO:0000259" key="8">
    <source>
        <dbReference type="PROSITE" id="PS51512"/>
    </source>
</evidence>
<protein>
    <submittedName>
        <fullName evidence="11">Uncharacterized protein</fullName>
    </submittedName>
</protein>
<dbReference type="Pfam" id="PF09532">
    <property type="entry name" value="FDF"/>
    <property type="match status" value="1"/>
</dbReference>
<evidence type="ECO:0000259" key="9">
    <source>
        <dbReference type="PROSITE" id="PS51513"/>
    </source>
</evidence>
<dbReference type="Pfam" id="PF12701">
    <property type="entry name" value="LSM14"/>
    <property type="match status" value="1"/>
</dbReference>
<dbReference type="InterPro" id="IPR025762">
    <property type="entry name" value="DFDF"/>
</dbReference>
<name>A0A8K0HBM3_9ROSA</name>
<dbReference type="InterPro" id="IPR010920">
    <property type="entry name" value="LSM_dom_sf"/>
</dbReference>
<dbReference type="InterPro" id="IPR047575">
    <property type="entry name" value="Sm"/>
</dbReference>
<dbReference type="FunFam" id="2.30.30.100:FF:000033">
    <property type="entry name" value="Trailer hitch, isoform C"/>
    <property type="match status" value="1"/>
</dbReference>
<dbReference type="EMBL" id="VOIH02000004">
    <property type="protein sequence ID" value="KAF3449199.1"/>
    <property type="molecule type" value="Genomic_DNA"/>
</dbReference>
<evidence type="ECO:0000259" key="10">
    <source>
        <dbReference type="PROSITE" id="PS52002"/>
    </source>
</evidence>
<feature type="short sequence motif" description="FFD box" evidence="7">
    <location>
        <begin position="550"/>
        <end position="565"/>
    </location>
</feature>
<comment type="subcellular location">
    <subcellularLocation>
        <location evidence="1">Cytoplasm</location>
        <location evidence="1">P-body</location>
    </subcellularLocation>
</comment>
<dbReference type="OrthoDB" id="21539at2759"/>
<comment type="similarity">
    <text evidence="2">Belongs to the LSM14 family.</text>
</comment>
<dbReference type="InterPro" id="IPR025609">
    <property type="entry name" value="Lsm14-like_N"/>
</dbReference>
<evidence type="ECO:0000256" key="5">
    <source>
        <dbReference type="ARBA" id="ARBA00022664"/>
    </source>
</evidence>
<feature type="domain" description="Sm" evidence="10">
    <location>
        <begin position="5"/>
        <end position="88"/>
    </location>
</feature>
<dbReference type="SMART" id="SM01271">
    <property type="entry name" value="LSM14"/>
    <property type="match status" value="1"/>
</dbReference>
<proteinExistence type="inferred from homology"/>
<dbReference type="GO" id="GO:0006397">
    <property type="term" value="P:mRNA processing"/>
    <property type="evidence" value="ECO:0007669"/>
    <property type="project" value="UniProtKB-KW"/>
</dbReference>
<dbReference type="AlphaFoldDB" id="A0A8K0HBM3"/>
<dbReference type="Gene3D" id="2.30.30.100">
    <property type="match status" value="1"/>
</dbReference>
<accession>A0A8K0HBM3</accession>
<comment type="function">
    <text evidence="6">As a component of the decapping complex, involved in the degradation of mRNAs. Promotes P-body formation. Translational repressor.</text>
</comment>
<evidence type="ECO:0000256" key="2">
    <source>
        <dbReference type="ARBA" id="ARBA00010415"/>
    </source>
</evidence>
<dbReference type="GO" id="GO:0033962">
    <property type="term" value="P:P-body assembly"/>
    <property type="evidence" value="ECO:0007669"/>
    <property type="project" value="TreeGrafter"/>
</dbReference>
<dbReference type="PANTHER" id="PTHR13586">
    <property type="entry name" value="SCD6 PROTEIN-RELATED"/>
    <property type="match status" value="1"/>
</dbReference>
<dbReference type="GO" id="GO:0000932">
    <property type="term" value="C:P-body"/>
    <property type="evidence" value="ECO:0007669"/>
    <property type="project" value="UniProtKB-SubCell"/>
</dbReference>
<evidence type="ECO:0000256" key="3">
    <source>
        <dbReference type="ARBA" id="ARBA00022490"/>
    </source>
</evidence>
<sequence>MASESALAGGDSYIGSFISLISKYEIRYEGILYCLNVQDSTIGLKNVRSYGTEGRKRDGPQIPPSDKVYEYILFRGSDIKDLQVKSTSPTQTEEQIHNDPAIIQSHYAGTPVSFSPSALAGLTESSSWQDTPALLSKGYPTLLSSNQSIDQGCASELSPAAHTANSPSLSMAMLHNVTSTGVSHSPQSQFTVQPPSTISHLLKAQQELQAPSIQAPITVSFTDASEYLTPVSSGYPSLLSANQSISQGGALEHSPATHTAKSPSLSMEMLYNGTSIGIAHSPQNHTFQPPSTMSHLLKAQQELQSSGIQSPMTVSMKDAYECLTPVSSTSTSTYVHPKFSPSLPSVQFSTSLDMPSSLPTQGFLPSHRNEQIMNSFPLSHHDLNVNEAEFSGKAVSDPIPVLPVKSVPYPLSSFMGLNISPSQSSSSSLLTPDQVTRLYGLPSSQKMCPENRNIGALTSPSSTSPFIPTPVTQAPLLPLPDSNQKFQYATTQFTEEFDFMAMNEKFKKDEVWGHLGKVKEKDKAQVAEDNAIGHNLEDREGRDLIANQKPAYNKDEFFDTISCNSLNHGQRAQNRFSERMKLDTKTFGFQQRPNLGYGGYGGGRGDTFHGSYNWGRGYGYGRRGRGGNVSF</sequence>
<dbReference type="CDD" id="cd01736">
    <property type="entry name" value="LSm14_N"/>
    <property type="match status" value="1"/>
</dbReference>
<dbReference type="GO" id="GO:0034063">
    <property type="term" value="P:stress granule assembly"/>
    <property type="evidence" value="ECO:0007669"/>
    <property type="project" value="TreeGrafter"/>
</dbReference>
<dbReference type="PROSITE" id="PS51512">
    <property type="entry name" value="DFDF"/>
    <property type="match status" value="1"/>
</dbReference>
<gene>
    <name evidence="11" type="ORF">FNV43_RR09927</name>
</gene>
<dbReference type="SUPFAM" id="SSF50182">
    <property type="entry name" value="Sm-like ribonucleoproteins"/>
    <property type="match status" value="1"/>
</dbReference>
<evidence type="ECO:0000256" key="4">
    <source>
        <dbReference type="ARBA" id="ARBA00022491"/>
    </source>
</evidence>
<feature type="domain" description="DFDF" evidence="8">
    <location>
        <begin position="485"/>
        <end position="521"/>
    </location>
</feature>
<evidence type="ECO:0000256" key="7">
    <source>
        <dbReference type="PROSITE-ProRule" id="PRU00846"/>
    </source>
</evidence>
<keyword evidence="4" id="KW-0678">Repressor</keyword>
<dbReference type="PROSITE" id="PS51513">
    <property type="entry name" value="FFD"/>
    <property type="match status" value="1"/>
</dbReference>
<evidence type="ECO:0000313" key="12">
    <source>
        <dbReference type="Proteomes" id="UP000796880"/>
    </source>
</evidence>